<feature type="compositionally biased region" description="Acidic residues" evidence="1">
    <location>
        <begin position="229"/>
        <end position="251"/>
    </location>
</feature>
<feature type="region of interest" description="Disordered" evidence="1">
    <location>
        <begin position="62"/>
        <end position="93"/>
    </location>
</feature>
<evidence type="ECO:0000313" key="4">
    <source>
        <dbReference type="Proteomes" id="UP001165085"/>
    </source>
</evidence>
<protein>
    <recommendedName>
        <fullName evidence="2">C2H2-type domain-containing protein</fullName>
    </recommendedName>
</protein>
<dbReference type="PROSITE" id="PS00028">
    <property type="entry name" value="ZINC_FINGER_C2H2_1"/>
    <property type="match status" value="1"/>
</dbReference>
<feature type="region of interest" description="Disordered" evidence="1">
    <location>
        <begin position="392"/>
        <end position="414"/>
    </location>
</feature>
<dbReference type="GO" id="GO:0042273">
    <property type="term" value="P:ribosomal large subunit biogenesis"/>
    <property type="evidence" value="ECO:0007669"/>
    <property type="project" value="TreeGrafter"/>
</dbReference>
<feature type="region of interest" description="Disordered" evidence="1">
    <location>
        <begin position="227"/>
        <end position="251"/>
    </location>
</feature>
<name>A0A9W7E7F2_9STRA</name>
<dbReference type="InterPro" id="IPR013087">
    <property type="entry name" value="Znf_C2H2_type"/>
</dbReference>
<dbReference type="AlphaFoldDB" id="A0A9W7E7F2"/>
<dbReference type="PANTHER" id="PTHR13182">
    <property type="entry name" value="ZINC FINGER PROTEIN 622"/>
    <property type="match status" value="1"/>
</dbReference>
<dbReference type="GO" id="GO:0030687">
    <property type="term" value="C:preribosome, large subunit precursor"/>
    <property type="evidence" value="ECO:0007669"/>
    <property type="project" value="TreeGrafter"/>
</dbReference>
<keyword evidence="4" id="KW-1185">Reference proteome</keyword>
<sequence length="414" mass="46341">MSSFSITASTAPGTTFTSRASLASHYKSDWHRYNLKRKENNMTPVDLPTFNARVAAALALKKEKEEKKERGGKDHLKGDNKISKRQENKEKKAMKEITEEEGNVTNVDVDEDLKIDPRDDLFSLTSPPASSSESNLTRMALEHGFFLPDREYCVDVSGLLGYCAEKVKLGHYCLYCQKVFKTATGTMRHMVDSGHTKLRYEEGVDLEEFEVFYDFSKANEEYLGVKGEEEGEGEGEVNVDAEGSSDDWSDVDSDDLDYDEYEEKISAAGFKINHIGELVLPSGKTIGHRALTRYYKQHFTPEDDRTSIIAAKNNIANKFGYDEYGSTPRTSLAVKAGIASKIPTGREGAGVLVKTSAGGFSQLSLYRYKAMAKKARNQMDAVRKYKDRKFNNTNRMDKKGNNIMNGVSVAHAKR</sequence>
<dbReference type="Proteomes" id="UP001165085">
    <property type="component" value="Unassembled WGS sequence"/>
</dbReference>
<dbReference type="OrthoDB" id="19329at2759"/>
<evidence type="ECO:0000313" key="3">
    <source>
        <dbReference type="EMBL" id="GMH68762.1"/>
    </source>
</evidence>
<dbReference type="InterPro" id="IPR041661">
    <property type="entry name" value="ZN622/Rei1/Reh1_Znf-C2H2"/>
</dbReference>
<accession>A0A9W7E7F2</accession>
<dbReference type="PANTHER" id="PTHR13182:SF8">
    <property type="entry name" value="CYTOPLASMIC 60S SUBUNIT BIOGENESIS FACTOR ZNF622"/>
    <property type="match status" value="1"/>
</dbReference>
<dbReference type="Pfam" id="PF12756">
    <property type="entry name" value="zf-C2H2_2"/>
    <property type="match status" value="1"/>
</dbReference>
<organism evidence="3 4">
    <name type="scientific">Triparma strigata</name>
    <dbReference type="NCBI Taxonomy" id="1606541"/>
    <lineage>
        <taxon>Eukaryota</taxon>
        <taxon>Sar</taxon>
        <taxon>Stramenopiles</taxon>
        <taxon>Ochrophyta</taxon>
        <taxon>Bolidophyceae</taxon>
        <taxon>Parmales</taxon>
        <taxon>Triparmaceae</taxon>
        <taxon>Triparma</taxon>
    </lineage>
</organism>
<comment type="caution">
    <text evidence="3">The sequence shown here is derived from an EMBL/GenBank/DDBJ whole genome shotgun (WGS) entry which is preliminary data.</text>
</comment>
<gene>
    <name evidence="3" type="ORF">TrST_g4412</name>
</gene>
<evidence type="ECO:0000256" key="1">
    <source>
        <dbReference type="SAM" id="MobiDB-lite"/>
    </source>
</evidence>
<reference evidence="4" key="1">
    <citation type="journal article" date="2023" name="Commun. Biol.">
        <title>Genome analysis of Parmales, the sister group of diatoms, reveals the evolutionary specialization of diatoms from phago-mixotrophs to photoautotrophs.</title>
        <authorList>
            <person name="Ban H."/>
            <person name="Sato S."/>
            <person name="Yoshikawa S."/>
            <person name="Yamada K."/>
            <person name="Nakamura Y."/>
            <person name="Ichinomiya M."/>
            <person name="Sato N."/>
            <person name="Blanc-Mathieu R."/>
            <person name="Endo H."/>
            <person name="Kuwata A."/>
            <person name="Ogata H."/>
        </authorList>
    </citation>
    <scope>NUCLEOTIDE SEQUENCE [LARGE SCALE GENOMIC DNA]</scope>
    <source>
        <strain evidence="4">NIES 3701</strain>
    </source>
</reference>
<proteinExistence type="predicted"/>
<feature type="domain" description="C2H2-type" evidence="2">
    <location>
        <begin position="173"/>
        <end position="195"/>
    </location>
</feature>
<evidence type="ECO:0000259" key="2">
    <source>
        <dbReference type="PROSITE" id="PS00028"/>
    </source>
</evidence>
<dbReference type="InterPro" id="IPR040025">
    <property type="entry name" value="Znf622/Rei1/Reh1"/>
</dbReference>
<dbReference type="EMBL" id="BRXY01000127">
    <property type="protein sequence ID" value="GMH68762.1"/>
    <property type="molecule type" value="Genomic_DNA"/>
</dbReference>